<dbReference type="InterPro" id="IPR055941">
    <property type="entry name" value="DUF7519"/>
</dbReference>
<evidence type="ECO:0000313" key="3">
    <source>
        <dbReference type="Proteomes" id="UP000066124"/>
    </source>
</evidence>
<reference evidence="3" key="1">
    <citation type="journal article" date="2015" name="J. Biotechnol.">
        <title>Complete genome sequence of Haloferax gibbonsii strain ARA6, a potential producer of polyhydroxyalkanoates and halocins isolated from Araruama, Rio de Janeiro, Brasil.</title>
        <authorList>
            <person name="Pinto L.H."/>
            <person name="D'Alincourt Carvalho-Assef A.P."/>
            <person name="Vieira R.P."/>
            <person name="Clementino M.M."/>
            <person name="Albano R.M."/>
        </authorList>
    </citation>
    <scope>NUCLEOTIDE SEQUENCE [LARGE SCALE GENOMIC DNA]</scope>
    <source>
        <strain evidence="3">ARA6</strain>
    </source>
</reference>
<keyword evidence="1" id="KW-1133">Transmembrane helix</keyword>
<accession>A0A0K1IQF4</accession>
<name>A0A0K1IQF4_HALGI</name>
<sequence>MVAVSEITRKPTRTGTAMALSVAGLTTFTLGFTTSTAAVGGLVATVALAAGLFRGSRRIVDAAGGLFFLSLLFAGASGAGTEALLLAALGSILAWDIAENARSVGEHLGRETDTLRLELVHAAATLVVLAVGAAVVYGADRAAAGGQPITAVVLLLVGVVALVTVVTR</sequence>
<feature type="transmembrane region" description="Helical" evidence="1">
    <location>
        <begin position="115"/>
        <end position="137"/>
    </location>
</feature>
<gene>
    <name evidence="2" type="ORF">ABY42_03045</name>
</gene>
<dbReference type="AlphaFoldDB" id="A0A0K1IQF4"/>
<feature type="transmembrane region" description="Helical" evidence="1">
    <location>
        <begin position="65"/>
        <end position="95"/>
    </location>
</feature>
<dbReference type="RefSeq" id="WP_004972979.1">
    <property type="nucleotide sequence ID" value="NZ_CP011947.1"/>
</dbReference>
<feature type="transmembrane region" description="Helical" evidence="1">
    <location>
        <begin position="149"/>
        <end position="167"/>
    </location>
</feature>
<proteinExistence type="predicted"/>
<protein>
    <submittedName>
        <fullName evidence="2">Uncharacterized protein</fullName>
    </submittedName>
</protein>
<evidence type="ECO:0000313" key="2">
    <source>
        <dbReference type="EMBL" id="AKU06767.1"/>
    </source>
</evidence>
<keyword evidence="1" id="KW-0472">Membrane</keyword>
<dbReference type="EMBL" id="CP011947">
    <property type="protein sequence ID" value="AKU06767.1"/>
    <property type="molecule type" value="Genomic_DNA"/>
</dbReference>
<dbReference type="GeneID" id="25244904"/>
<dbReference type="PATRIC" id="fig|35746.4.peg.645"/>
<dbReference type="KEGG" id="hgi:ABY42_03045"/>
<evidence type="ECO:0000256" key="1">
    <source>
        <dbReference type="SAM" id="Phobius"/>
    </source>
</evidence>
<organism evidence="2 3">
    <name type="scientific">Haloferax gibbonsii</name>
    <dbReference type="NCBI Taxonomy" id="35746"/>
    <lineage>
        <taxon>Archaea</taxon>
        <taxon>Methanobacteriati</taxon>
        <taxon>Methanobacteriota</taxon>
        <taxon>Stenosarchaea group</taxon>
        <taxon>Halobacteria</taxon>
        <taxon>Halobacteriales</taxon>
        <taxon>Haloferacaceae</taxon>
        <taxon>Haloferax</taxon>
    </lineage>
</organism>
<keyword evidence="1" id="KW-0812">Transmembrane</keyword>
<feature type="transmembrane region" description="Helical" evidence="1">
    <location>
        <begin position="28"/>
        <end position="53"/>
    </location>
</feature>
<dbReference type="Proteomes" id="UP000066124">
    <property type="component" value="Chromosome"/>
</dbReference>
<dbReference type="Pfam" id="PF24363">
    <property type="entry name" value="DUF7519"/>
    <property type="match status" value="1"/>
</dbReference>